<protein>
    <submittedName>
        <fullName evidence="2">Uncharacterized protein</fullName>
    </submittedName>
</protein>
<comment type="caution">
    <text evidence="2">The sequence shown here is derived from an EMBL/GenBank/DDBJ whole genome shotgun (WGS) entry which is preliminary data.</text>
</comment>
<keyword evidence="3" id="KW-1185">Reference proteome</keyword>
<proteinExistence type="predicted"/>
<dbReference type="RefSeq" id="WP_307480631.1">
    <property type="nucleotide sequence ID" value="NZ_JAUSUB010000059.1"/>
</dbReference>
<reference evidence="2 3" key="1">
    <citation type="submission" date="2023-07" db="EMBL/GenBank/DDBJ databases">
        <title>Genomic Encyclopedia of Type Strains, Phase IV (KMG-IV): sequencing the most valuable type-strain genomes for metagenomic binning, comparative biology and taxonomic classification.</title>
        <authorList>
            <person name="Goeker M."/>
        </authorList>
    </citation>
    <scope>NUCLEOTIDE SEQUENCE [LARGE SCALE GENOMIC DNA]</scope>
    <source>
        <strain evidence="2 3">DSM 23494</strain>
    </source>
</reference>
<feature type="transmembrane region" description="Helical" evidence="1">
    <location>
        <begin position="50"/>
        <end position="69"/>
    </location>
</feature>
<keyword evidence="1" id="KW-1133">Transmembrane helix</keyword>
<sequence>MKNYVVFIISFSLLYLAVNILSGWFLTAFYTPNLSLVNNNVSQEVVFGQAKTIPFIIILLVASIAYYFSRKIFTSNSKKFI</sequence>
<keyword evidence="1" id="KW-0472">Membrane</keyword>
<keyword evidence="1" id="KW-0812">Transmembrane</keyword>
<accession>A0ABU0ARM3</accession>
<evidence type="ECO:0000313" key="3">
    <source>
        <dbReference type="Proteomes" id="UP001238088"/>
    </source>
</evidence>
<evidence type="ECO:0000256" key="1">
    <source>
        <dbReference type="SAM" id="Phobius"/>
    </source>
</evidence>
<gene>
    <name evidence="2" type="ORF">J2S17_005870</name>
</gene>
<evidence type="ECO:0000313" key="2">
    <source>
        <dbReference type="EMBL" id="MDQ0273909.1"/>
    </source>
</evidence>
<feature type="transmembrane region" description="Helical" evidence="1">
    <location>
        <begin position="7"/>
        <end position="30"/>
    </location>
</feature>
<dbReference type="Proteomes" id="UP001238088">
    <property type="component" value="Unassembled WGS sequence"/>
</dbReference>
<organism evidence="2 3">
    <name type="scientific">Cytobacillus purgationiresistens</name>
    <dbReference type="NCBI Taxonomy" id="863449"/>
    <lineage>
        <taxon>Bacteria</taxon>
        <taxon>Bacillati</taxon>
        <taxon>Bacillota</taxon>
        <taxon>Bacilli</taxon>
        <taxon>Bacillales</taxon>
        <taxon>Bacillaceae</taxon>
        <taxon>Cytobacillus</taxon>
    </lineage>
</organism>
<dbReference type="EMBL" id="JAUSUB010000059">
    <property type="protein sequence ID" value="MDQ0273909.1"/>
    <property type="molecule type" value="Genomic_DNA"/>
</dbReference>
<name>A0ABU0ARM3_9BACI</name>